<evidence type="ECO:0000313" key="4">
    <source>
        <dbReference type="RefSeq" id="XP_071904064.1"/>
    </source>
</evidence>
<dbReference type="RefSeq" id="XP_071904066.1">
    <property type="nucleotide sequence ID" value="XM_072047965.1"/>
</dbReference>
<evidence type="ECO:0000313" key="3">
    <source>
        <dbReference type="Proteomes" id="UP001652660"/>
    </source>
</evidence>
<keyword evidence="3" id="KW-1185">Reference proteome</keyword>
<dbReference type="Pfam" id="PF03732">
    <property type="entry name" value="Retrotrans_gag"/>
    <property type="match status" value="1"/>
</dbReference>
<evidence type="ECO:0000259" key="2">
    <source>
        <dbReference type="Pfam" id="PF03732"/>
    </source>
</evidence>
<organism evidence="3 6">
    <name type="scientific">Coffea arabica</name>
    <name type="common">Arabian coffee</name>
    <dbReference type="NCBI Taxonomy" id="13443"/>
    <lineage>
        <taxon>Eukaryota</taxon>
        <taxon>Viridiplantae</taxon>
        <taxon>Streptophyta</taxon>
        <taxon>Embryophyta</taxon>
        <taxon>Tracheophyta</taxon>
        <taxon>Spermatophyta</taxon>
        <taxon>Magnoliopsida</taxon>
        <taxon>eudicotyledons</taxon>
        <taxon>Gunneridae</taxon>
        <taxon>Pentapetalae</taxon>
        <taxon>asterids</taxon>
        <taxon>lamiids</taxon>
        <taxon>Gentianales</taxon>
        <taxon>Rubiaceae</taxon>
        <taxon>Ixoroideae</taxon>
        <taxon>Gardenieae complex</taxon>
        <taxon>Bertiereae - Coffeeae clade</taxon>
        <taxon>Coffeeae</taxon>
        <taxon>Coffea</taxon>
    </lineage>
</organism>
<sequence>MAEGTRFKGLEEQLKRQEIRTQGIMDNWTATEKQLRDVMAADRQHLEEKIESSNNELKNLIAALSNQFGAAMRTVHGDRGILQTPTGHSDRQNHLGRTEENFGENRQFLQLAIPRMEFPVFDGGNPREWIRKSQKYFHTFHIPDSQKMDMVEIFLEGKADIWYQGFKISRGVTNWENFTVELIKRFGNVKQLDPVEEFSKLQQTSTVKTYQEKFEELMVEVAIVVPSLPESFYISCFLSGLNDEIRSMVKMHDIGSLSEVFKKPKLQESANEAYANKYSPVAKLLLSHQRAVGEGISKAVEPLLYRVTQIGNWNHLLLRKSPQ</sequence>
<proteinExistence type="predicted"/>
<reference evidence="4 5" key="1">
    <citation type="submission" date="2025-05" db="UniProtKB">
        <authorList>
            <consortium name="RefSeq"/>
        </authorList>
    </citation>
    <scope>IDENTIFICATION</scope>
    <source>
        <tissue evidence="4 5">Leaves</tissue>
    </source>
</reference>
<keyword evidence="1" id="KW-0175">Coiled coil</keyword>
<evidence type="ECO:0000313" key="5">
    <source>
        <dbReference type="RefSeq" id="XP_071904065.1"/>
    </source>
</evidence>
<feature type="coiled-coil region" evidence="1">
    <location>
        <begin position="36"/>
        <end position="67"/>
    </location>
</feature>
<dbReference type="RefSeq" id="XP_071904064.1">
    <property type="nucleotide sequence ID" value="XM_072047963.1"/>
</dbReference>
<protein>
    <submittedName>
        <fullName evidence="4 5">Uncharacterized protein isoform X1</fullName>
    </submittedName>
</protein>
<evidence type="ECO:0000313" key="6">
    <source>
        <dbReference type="RefSeq" id="XP_071904066.1"/>
    </source>
</evidence>
<name>A0ABM4U9V6_COFAR</name>
<feature type="domain" description="Retrotransposon gag" evidence="2">
    <location>
        <begin position="150"/>
        <end position="243"/>
    </location>
</feature>
<dbReference type="Proteomes" id="UP001652660">
    <property type="component" value="Chromosome 4e"/>
</dbReference>
<dbReference type="InterPro" id="IPR005162">
    <property type="entry name" value="Retrotrans_gag_dom"/>
</dbReference>
<dbReference type="GeneID" id="140006132"/>
<dbReference type="RefSeq" id="XP_071904065.1">
    <property type="nucleotide sequence ID" value="XM_072047964.1"/>
</dbReference>
<gene>
    <name evidence="4 5 6" type="primary">LOC140006132</name>
</gene>
<accession>A0ABM4U9V6</accession>
<evidence type="ECO:0000256" key="1">
    <source>
        <dbReference type="SAM" id="Coils"/>
    </source>
</evidence>